<evidence type="ECO:0000313" key="1">
    <source>
        <dbReference type="EMBL" id="KAJ3088167.1"/>
    </source>
</evidence>
<accession>A0AAD5XAB8</accession>
<feature type="non-terminal residue" evidence="1">
    <location>
        <position position="102"/>
    </location>
</feature>
<gene>
    <name evidence="1" type="ORF">HK100_008133</name>
</gene>
<proteinExistence type="predicted"/>
<protein>
    <submittedName>
        <fullName evidence="1">Uncharacterized protein</fullName>
    </submittedName>
</protein>
<comment type="caution">
    <text evidence="1">The sequence shown here is derived from an EMBL/GenBank/DDBJ whole genome shotgun (WGS) entry which is preliminary data.</text>
</comment>
<reference evidence="1" key="1">
    <citation type="submission" date="2020-05" db="EMBL/GenBank/DDBJ databases">
        <title>Phylogenomic resolution of chytrid fungi.</title>
        <authorList>
            <person name="Stajich J.E."/>
            <person name="Amses K."/>
            <person name="Simmons R."/>
            <person name="Seto K."/>
            <person name="Myers J."/>
            <person name="Bonds A."/>
            <person name="Quandt C.A."/>
            <person name="Barry K."/>
            <person name="Liu P."/>
            <person name="Grigoriev I."/>
            <person name="Longcore J.E."/>
            <person name="James T.Y."/>
        </authorList>
    </citation>
    <scope>NUCLEOTIDE SEQUENCE</scope>
    <source>
        <strain evidence="1">JEL0513</strain>
    </source>
</reference>
<keyword evidence="2" id="KW-1185">Reference proteome</keyword>
<dbReference type="Proteomes" id="UP001211907">
    <property type="component" value="Unassembled WGS sequence"/>
</dbReference>
<dbReference type="EMBL" id="JADGJH010003908">
    <property type="protein sequence ID" value="KAJ3088167.1"/>
    <property type="molecule type" value="Genomic_DNA"/>
</dbReference>
<evidence type="ECO:0000313" key="2">
    <source>
        <dbReference type="Proteomes" id="UP001211907"/>
    </source>
</evidence>
<feature type="non-terminal residue" evidence="1">
    <location>
        <position position="1"/>
    </location>
</feature>
<dbReference type="AlphaFoldDB" id="A0AAD5XAB8"/>
<name>A0AAD5XAB8_9FUNG</name>
<organism evidence="1 2">
    <name type="scientific">Physocladia obscura</name>
    <dbReference type="NCBI Taxonomy" id="109957"/>
    <lineage>
        <taxon>Eukaryota</taxon>
        <taxon>Fungi</taxon>
        <taxon>Fungi incertae sedis</taxon>
        <taxon>Chytridiomycota</taxon>
        <taxon>Chytridiomycota incertae sedis</taxon>
        <taxon>Chytridiomycetes</taxon>
        <taxon>Chytridiales</taxon>
        <taxon>Chytriomycetaceae</taxon>
        <taxon>Physocladia</taxon>
    </lineage>
</organism>
<sequence>ATGQMDPSKKFLTNWIKSGQMTFVAAVVSPSFPSLHELESFATAPSLQSKQLDRVGNSFHFTTTTSLPHLSISQNCTSLYYQRGPAYLGLTAFAILQHLAVQ</sequence>